<evidence type="ECO:0000256" key="3">
    <source>
        <dbReference type="ARBA" id="ARBA00022989"/>
    </source>
</evidence>
<evidence type="ECO:0000256" key="1">
    <source>
        <dbReference type="ARBA" id="ARBA00004141"/>
    </source>
</evidence>
<dbReference type="Gene3D" id="1.10.3380.10">
    <property type="entry name" value="Sec63 N-terminal domain-like domain"/>
    <property type="match status" value="1"/>
</dbReference>
<dbReference type="GO" id="GO:0016020">
    <property type="term" value="C:membrane"/>
    <property type="evidence" value="ECO:0007669"/>
    <property type="project" value="UniProtKB-SubCell"/>
</dbReference>
<gene>
    <name evidence="7" type="ORF">PGLA2088_LOCUS4983</name>
</gene>
<dbReference type="GO" id="GO:0003723">
    <property type="term" value="F:RNA binding"/>
    <property type="evidence" value="ECO:0007669"/>
    <property type="project" value="TreeGrafter"/>
</dbReference>
<feature type="non-terminal residue" evidence="7">
    <location>
        <position position="1"/>
    </location>
</feature>
<evidence type="ECO:0000256" key="2">
    <source>
        <dbReference type="ARBA" id="ARBA00022692"/>
    </source>
</evidence>
<comment type="subcellular location">
    <subcellularLocation>
        <location evidence="1">Membrane</location>
        <topology evidence="1">Multi-pass membrane protein</topology>
    </subcellularLocation>
</comment>
<dbReference type="Pfam" id="PF02889">
    <property type="entry name" value="Sec63"/>
    <property type="match status" value="1"/>
</dbReference>
<protein>
    <recommendedName>
        <fullName evidence="6">SEC63 domain-containing protein</fullName>
    </recommendedName>
</protein>
<evidence type="ECO:0000256" key="5">
    <source>
        <dbReference type="SAM" id="MobiDB-lite"/>
    </source>
</evidence>
<dbReference type="InterPro" id="IPR004179">
    <property type="entry name" value="Sec63-dom"/>
</dbReference>
<feature type="domain" description="SEC63" evidence="6">
    <location>
        <begin position="1"/>
        <end position="235"/>
    </location>
</feature>
<feature type="region of interest" description="Disordered" evidence="5">
    <location>
        <begin position="205"/>
        <end position="236"/>
    </location>
</feature>
<evidence type="ECO:0000313" key="7">
    <source>
        <dbReference type="EMBL" id="CAE8646643.1"/>
    </source>
</evidence>
<keyword evidence="3" id="KW-1133">Transmembrane helix</keyword>
<dbReference type="GO" id="GO:0005634">
    <property type="term" value="C:nucleus"/>
    <property type="evidence" value="ECO:0007669"/>
    <property type="project" value="TreeGrafter"/>
</dbReference>
<comment type="caution">
    <text evidence="7">The sequence shown here is derived from an EMBL/GenBank/DDBJ whole genome shotgun (WGS) entry which is preliminary data.</text>
</comment>
<dbReference type="SUPFAM" id="SSF158702">
    <property type="entry name" value="Sec63 N-terminal domain-like"/>
    <property type="match status" value="1"/>
</dbReference>
<feature type="compositionally biased region" description="Basic residues" evidence="5">
    <location>
        <begin position="226"/>
        <end position="236"/>
    </location>
</feature>
<dbReference type="PANTHER" id="PTHR24075:SF6">
    <property type="entry name" value="ACTIVATING SIGNAL COINTEGRATOR 1 COMPLEX SUBUNIT 3"/>
    <property type="match status" value="1"/>
</dbReference>
<evidence type="ECO:0000259" key="6">
    <source>
        <dbReference type="SMART" id="SM00973"/>
    </source>
</evidence>
<keyword evidence="2" id="KW-0812">Transmembrane</keyword>
<feature type="non-terminal residue" evidence="7">
    <location>
        <position position="236"/>
    </location>
</feature>
<dbReference type="AlphaFoldDB" id="A0A813I8Z2"/>
<dbReference type="GO" id="GO:0043138">
    <property type="term" value="F:3'-5' DNA helicase activity"/>
    <property type="evidence" value="ECO:0007669"/>
    <property type="project" value="TreeGrafter"/>
</dbReference>
<evidence type="ECO:0000313" key="8">
    <source>
        <dbReference type="Proteomes" id="UP000626109"/>
    </source>
</evidence>
<dbReference type="SMART" id="SM00973">
    <property type="entry name" value="Sec63"/>
    <property type="match status" value="1"/>
</dbReference>
<dbReference type="EMBL" id="CAJNNW010004661">
    <property type="protein sequence ID" value="CAE8646643.1"/>
    <property type="molecule type" value="Genomic_DNA"/>
</dbReference>
<proteinExistence type="predicted"/>
<dbReference type="Proteomes" id="UP000626109">
    <property type="component" value="Unassembled WGS sequence"/>
</dbReference>
<organism evidence="7 8">
    <name type="scientific">Polarella glacialis</name>
    <name type="common">Dinoflagellate</name>
    <dbReference type="NCBI Taxonomy" id="89957"/>
    <lineage>
        <taxon>Eukaryota</taxon>
        <taxon>Sar</taxon>
        <taxon>Alveolata</taxon>
        <taxon>Dinophyceae</taxon>
        <taxon>Suessiales</taxon>
        <taxon>Suessiaceae</taxon>
        <taxon>Polarella</taxon>
    </lineage>
</organism>
<evidence type="ECO:0000256" key="4">
    <source>
        <dbReference type="ARBA" id="ARBA00023136"/>
    </source>
</evidence>
<sequence>FQRTLAREGLGFVEIMRVLCECPEYDELPVRHNEDKLNAEFAEHCPLEVDLAIQAYDSPHTKAFLLLQAHMWGLALPIGDYNTDLKTVLDRSIPLIQAMVDIAAEEAQLRSTINLILLIQCLHQATQPWRSSLSTLPHLSAKALATLKGMGIECLPELIERKDSAKILMKLQLPTAEAHKEVLQLVQEMPRMRVRIELRVLFPEDGKKDSEDEEEEKNAEKDSRPKRPKRRKGRLV</sequence>
<keyword evidence="4" id="KW-0472">Membrane</keyword>
<accession>A0A813I8Z2</accession>
<dbReference type="PANTHER" id="PTHR24075">
    <property type="entry name" value="SEC63 DOMAIN-CONTAINING"/>
    <property type="match status" value="1"/>
</dbReference>
<dbReference type="FunFam" id="1.10.3380.10:FF:000002">
    <property type="entry name" value="Activating signal cointegrator 1 complex subunit 3"/>
    <property type="match status" value="1"/>
</dbReference>
<reference evidence="7" key="1">
    <citation type="submission" date="2021-02" db="EMBL/GenBank/DDBJ databases">
        <authorList>
            <person name="Dougan E. K."/>
            <person name="Rhodes N."/>
            <person name="Thang M."/>
            <person name="Chan C."/>
        </authorList>
    </citation>
    <scope>NUCLEOTIDE SEQUENCE</scope>
</reference>
<name>A0A813I8Z2_POLGL</name>